<evidence type="ECO:0000256" key="1">
    <source>
        <dbReference type="ARBA" id="ARBA00004477"/>
    </source>
</evidence>
<accession>A0A1W0XD99</accession>
<organism evidence="12 13">
    <name type="scientific">Hypsibius exemplaris</name>
    <name type="common">Freshwater tardigrade</name>
    <dbReference type="NCBI Taxonomy" id="2072580"/>
    <lineage>
        <taxon>Eukaryota</taxon>
        <taxon>Metazoa</taxon>
        <taxon>Ecdysozoa</taxon>
        <taxon>Tardigrada</taxon>
        <taxon>Eutardigrada</taxon>
        <taxon>Parachela</taxon>
        <taxon>Hypsibioidea</taxon>
        <taxon>Hypsibiidae</taxon>
        <taxon>Hypsibius</taxon>
    </lineage>
</organism>
<evidence type="ECO:0000313" key="12">
    <source>
        <dbReference type="EMBL" id="OQV25378.1"/>
    </source>
</evidence>
<evidence type="ECO:0000256" key="7">
    <source>
        <dbReference type="ARBA" id="ARBA00022989"/>
    </source>
</evidence>
<dbReference type="Proteomes" id="UP000192578">
    <property type="component" value="Unassembled WGS sequence"/>
</dbReference>
<comment type="subcellular location">
    <subcellularLocation>
        <location evidence="1">Endoplasmic reticulum membrane</location>
        <topology evidence="1">Multi-pass membrane protein</topology>
    </subcellularLocation>
</comment>
<feature type="transmembrane region" description="Helical" evidence="11">
    <location>
        <begin position="396"/>
        <end position="415"/>
    </location>
</feature>
<gene>
    <name evidence="12" type="ORF">BV898_01056</name>
</gene>
<evidence type="ECO:0000256" key="10">
    <source>
        <dbReference type="SAM" id="MobiDB-lite"/>
    </source>
</evidence>
<keyword evidence="5 11" id="KW-0812">Transmembrane</keyword>
<protein>
    <submittedName>
        <fullName evidence="12">GPI transamidase component PIG-S</fullName>
    </submittedName>
</protein>
<dbReference type="PANTHER" id="PTHR21072">
    <property type="entry name" value="GPI TRANSAMIDASE COMPONENT PIG-S"/>
    <property type="match status" value="1"/>
</dbReference>
<dbReference type="UniPathway" id="UPA00196"/>
<dbReference type="AlphaFoldDB" id="A0A1W0XD99"/>
<comment type="caution">
    <text evidence="12">The sequence shown here is derived from an EMBL/GenBank/DDBJ whole genome shotgun (WGS) entry which is preliminary data.</text>
</comment>
<dbReference type="PANTHER" id="PTHR21072:SF13">
    <property type="entry name" value="GPI TRANSAMIDASE COMPONENT PIG-S"/>
    <property type="match status" value="1"/>
</dbReference>
<feature type="compositionally biased region" description="Basic and acidic residues" evidence="10">
    <location>
        <begin position="1"/>
        <end position="13"/>
    </location>
</feature>
<comment type="pathway">
    <text evidence="2">Glycolipid biosynthesis; glycosylphosphatidylinositol-anchor biosynthesis.</text>
</comment>
<keyword evidence="13" id="KW-1185">Reference proteome</keyword>
<feature type="region of interest" description="Disordered" evidence="10">
    <location>
        <begin position="1"/>
        <end position="20"/>
    </location>
</feature>
<evidence type="ECO:0000256" key="5">
    <source>
        <dbReference type="ARBA" id="ARBA00022692"/>
    </source>
</evidence>
<keyword evidence="9" id="KW-0325">Glycoprotein</keyword>
<proteinExistence type="inferred from homology"/>
<keyword evidence="8 11" id="KW-0472">Membrane</keyword>
<evidence type="ECO:0000256" key="11">
    <source>
        <dbReference type="SAM" id="Phobius"/>
    </source>
</evidence>
<dbReference type="OrthoDB" id="28748at2759"/>
<name>A0A1W0XD99_HYPEX</name>
<reference evidence="13" key="1">
    <citation type="submission" date="2017-01" db="EMBL/GenBank/DDBJ databases">
        <title>Comparative genomics of anhydrobiosis in the tardigrade Hypsibius dujardini.</title>
        <authorList>
            <person name="Yoshida Y."/>
            <person name="Koutsovoulos G."/>
            <person name="Laetsch D."/>
            <person name="Stevens L."/>
            <person name="Kumar S."/>
            <person name="Horikawa D."/>
            <person name="Ishino K."/>
            <person name="Komine S."/>
            <person name="Tomita M."/>
            <person name="Blaxter M."/>
            <person name="Arakawa K."/>
        </authorList>
    </citation>
    <scope>NUCLEOTIDE SEQUENCE [LARGE SCALE GENOMIC DNA]</scope>
    <source>
        <strain evidence="13">Z151</strain>
    </source>
</reference>
<dbReference type="GO" id="GO:0016255">
    <property type="term" value="P:attachment of GPI anchor to protein"/>
    <property type="evidence" value="ECO:0007669"/>
    <property type="project" value="InterPro"/>
</dbReference>
<evidence type="ECO:0000256" key="2">
    <source>
        <dbReference type="ARBA" id="ARBA00004687"/>
    </source>
</evidence>
<comment type="similarity">
    <text evidence="3">Belongs to the PIGS family.</text>
</comment>
<evidence type="ECO:0000256" key="8">
    <source>
        <dbReference type="ARBA" id="ARBA00023136"/>
    </source>
</evidence>
<feature type="transmembrane region" description="Helical" evidence="11">
    <location>
        <begin position="37"/>
        <end position="55"/>
    </location>
</feature>
<dbReference type="GO" id="GO:0006506">
    <property type="term" value="P:GPI anchor biosynthetic process"/>
    <property type="evidence" value="ECO:0007669"/>
    <property type="project" value="UniProtKB-UniPathway"/>
</dbReference>
<dbReference type="Pfam" id="PF10510">
    <property type="entry name" value="PIG-S"/>
    <property type="match status" value="2"/>
</dbReference>
<keyword evidence="6" id="KW-0256">Endoplasmic reticulum</keyword>
<evidence type="ECO:0000313" key="13">
    <source>
        <dbReference type="Proteomes" id="UP000192578"/>
    </source>
</evidence>
<evidence type="ECO:0000256" key="4">
    <source>
        <dbReference type="ARBA" id="ARBA00022502"/>
    </source>
</evidence>
<dbReference type="GO" id="GO:0042765">
    <property type="term" value="C:GPI-anchor transamidase complex"/>
    <property type="evidence" value="ECO:0007669"/>
    <property type="project" value="InterPro"/>
</dbReference>
<sequence length="432" mass="48093">MGKSDDDKAKDIPGARVPAAAARPTSDDRAIFDTFNIFFYIAVFCIIGLPIWWVTTTTSRSSLPFDEIDAFSTYTQEKGQLRKHHAPNSEVSVVEPSQKWKTFWVLPPTTAVDIVFTLVNPTPDRMTVSWDIERGLRKHLDPKLARLSPLANFTVSSQILRYLDAGIVTKAGTGTIEFREAAKIINSVESRLGSFSSNNHVLNFIVYVPPPDQQPLRLVDSDQNLVPTNAFITPRWGGVMIYSPDPPGGDASASATTTPRQSVTVDVQKIAEVFLTQFFVHLGLLDSDQRSGQIDLAKDLDTLIKKRTQMNVDDSISTLKSLASLLGQMGNIAINEVVGRNIYEAVRHINEAKEHFDAGDFSEALSHSRRAWEKSERAFYDPSLLEQLYFPDDQKFAIYVPLFLPSGLPVLMSAVKWYKSRKARLAVTGVNS</sequence>
<dbReference type="EMBL" id="MTYJ01000003">
    <property type="protein sequence ID" value="OQV25378.1"/>
    <property type="molecule type" value="Genomic_DNA"/>
</dbReference>
<evidence type="ECO:0000256" key="6">
    <source>
        <dbReference type="ARBA" id="ARBA00022824"/>
    </source>
</evidence>
<keyword evidence="7 11" id="KW-1133">Transmembrane helix</keyword>
<evidence type="ECO:0000256" key="9">
    <source>
        <dbReference type="ARBA" id="ARBA00023180"/>
    </source>
</evidence>
<dbReference type="InterPro" id="IPR019540">
    <property type="entry name" value="PtdIno-glycan_biosynth_class_S"/>
</dbReference>
<keyword evidence="4" id="KW-0337">GPI-anchor biosynthesis</keyword>
<evidence type="ECO:0000256" key="3">
    <source>
        <dbReference type="ARBA" id="ARBA00005316"/>
    </source>
</evidence>